<sequence length="301" mass="34737">MNRILGPVRGVLLALLVCLHTLFFGAIIFAIMPLKFLTWGRVRSRVVQAMEWVAHRCWCAFNGWLLRHLTPTRWTIRGTDNLRRDRSYLLIANHLSWNDLFAMMVAFTDRVPPYKIFIKQQLIWLPVVGQVVWAIDFPFMKRYTREQIAADPSLVGRDVETTRRMFARYGDRQVTIFNFVEGTRRTPAKHAAQQSPYKHLLKPRAGGVSYAIRAIGEKLDAVLDVTFYYVNGPWTTWDLFCGRIPEIIVDARELQAPEALAAGDYSSDLGTRKAAQRWVAAIWEEKDALIDTLEQQTRGQR</sequence>
<proteinExistence type="predicted"/>
<keyword evidence="4" id="KW-1185">Reference proteome</keyword>
<reference evidence="3 4" key="1">
    <citation type="submission" date="2018-05" db="EMBL/GenBank/DDBJ databases">
        <title>Abyssibacter profundi OUC007T gen. nov., sp. nov, a marine bacterium isolated from seawater of the Mariana Trench.</title>
        <authorList>
            <person name="Zhou S."/>
        </authorList>
    </citation>
    <scope>NUCLEOTIDE SEQUENCE [LARGE SCALE GENOMIC DNA]</scope>
    <source>
        <strain evidence="3 4">OUC007</strain>
    </source>
</reference>
<dbReference type="Proteomes" id="UP000251800">
    <property type="component" value="Unassembled WGS sequence"/>
</dbReference>
<dbReference type="RefSeq" id="WP_109718475.1">
    <property type="nucleotide sequence ID" value="NZ_QEQK01000001.1"/>
</dbReference>
<accession>A0A363UQ45</accession>
<keyword evidence="3" id="KW-0012">Acyltransferase</keyword>
<feature type="domain" description="Phospholipid/glycerol acyltransferase" evidence="2">
    <location>
        <begin position="88"/>
        <end position="230"/>
    </location>
</feature>
<dbReference type="PANTHER" id="PTHR10983:SF16">
    <property type="entry name" value="LYSOCARDIOLIPIN ACYLTRANSFERASE 1"/>
    <property type="match status" value="1"/>
</dbReference>
<dbReference type="SMART" id="SM00563">
    <property type="entry name" value="PlsC"/>
    <property type="match status" value="1"/>
</dbReference>
<dbReference type="Pfam" id="PF01553">
    <property type="entry name" value="Acyltransferase"/>
    <property type="match status" value="1"/>
</dbReference>
<dbReference type="SUPFAM" id="SSF69593">
    <property type="entry name" value="Glycerol-3-phosphate (1)-acyltransferase"/>
    <property type="match status" value="1"/>
</dbReference>
<feature type="transmembrane region" description="Helical" evidence="1">
    <location>
        <begin position="12"/>
        <end position="34"/>
    </location>
</feature>
<keyword evidence="1" id="KW-1133">Transmembrane helix</keyword>
<gene>
    <name evidence="3" type="ORF">DEH80_00305</name>
</gene>
<comment type="caution">
    <text evidence="3">The sequence shown here is derived from an EMBL/GenBank/DDBJ whole genome shotgun (WGS) entry which is preliminary data.</text>
</comment>
<dbReference type="InterPro" id="IPR002123">
    <property type="entry name" value="Plipid/glycerol_acylTrfase"/>
</dbReference>
<organism evidence="3 4">
    <name type="scientific">Abyssibacter profundi</name>
    <dbReference type="NCBI Taxonomy" id="2182787"/>
    <lineage>
        <taxon>Bacteria</taxon>
        <taxon>Pseudomonadati</taxon>
        <taxon>Pseudomonadota</taxon>
        <taxon>Gammaproteobacteria</taxon>
        <taxon>Chromatiales</taxon>
        <taxon>Oceanococcaceae</taxon>
        <taxon>Abyssibacter</taxon>
    </lineage>
</organism>
<dbReference type="EMBL" id="QEQK01000001">
    <property type="protein sequence ID" value="PWN57619.1"/>
    <property type="molecule type" value="Genomic_DNA"/>
</dbReference>
<name>A0A363UQ45_9GAMM</name>
<dbReference type="GO" id="GO:0016746">
    <property type="term" value="F:acyltransferase activity"/>
    <property type="evidence" value="ECO:0007669"/>
    <property type="project" value="UniProtKB-KW"/>
</dbReference>
<evidence type="ECO:0000313" key="4">
    <source>
        <dbReference type="Proteomes" id="UP000251800"/>
    </source>
</evidence>
<keyword evidence="3" id="KW-0808">Transferase</keyword>
<keyword evidence="1" id="KW-0812">Transmembrane</keyword>
<protein>
    <submittedName>
        <fullName evidence="3">Acyltransferase</fullName>
    </submittedName>
</protein>
<evidence type="ECO:0000256" key="1">
    <source>
        <dbReference type="SAM" id="Phobius"/>
    </source>
</evidence>
<dbReference type="PANTHER" id="PTHR10983">
    <property type="entry name" value="1-ACYLGLYCEROL-3-PHOSPHATE ACYLTRANSFERASE-RELATED"/>
    <property type="match status" value="1"/>
</dbReference>
<dbReference type="OrthoDB" id="319710at2"/>
<evidence type="ECO:0000259" key="2">
    <source>
        <dbReference type="SMART" id="SM00563"/>
    </source>
</evidence>
<dbReference type="AlphaFoldDB" id="A0A363UQ45"/>
<evidence type="ECO:0000313" key="3">
    <source>
        <dbReference type="EMBL" id="PWN57619.1"/>
    </source>
</evidence>
<keyword evidence="1" id="KW-0472">Membrane</keyword>
<dbReference type="NCBIfam" id="NF010621">
    <property type="entry name" value="PRK14014.1"/>
    <property type="match status" value="1"/>
</dbReference>
<dbReference type="CDD" id="cd07990">
    <property type="entry name" value="LPLAT_LCLAT1-like"/>
    <property type="match status" value="1"/>
</dbReference>